<organism evidence="11 12">
    <name type="scientific">Tortispora caseinolytica NRRL Y-17796</name>
    <dbReference type="NCBI Taxonomy" id="767744"/>
    <lineage>
        <taxon>Eukaryota</taxon>
        <taxon>Fungi</taxon>
        <taxon>Dikarya</taxon>
        <taxon>Ascomycota</taxon>
        <taxon>Saccharomycotina</taxon>
        <taxon>Trigonopsidomycetes</taxon>
        <taxon>Trigonopsidales</taxon>
        <taxon>Trigonopsidaceae</taxon>
        <taxon>Tortispora</taxon>
    </lineage>
</organism>
<feature type="transmembrane region" description="Helical" evidence="8">
    <location>
        <begin position="535"/>
        <end position="554"/>
    </location>
</feature>
<evidence type="ECO:0000256" key="5">
    <source>
        <dbReference type="ARBA" id="ARBA00023136"/>
    </source>
</evidence>
<accession>A0A1E4TIB6</accession>
<feature type="region of interest" description="Disordered" evidence="7">
    <location>
        <begin position="1"/>
        <end position="23"/>
    </location>
</feature>
<dbReference type="InterPro" id="IPR010619">
    <property type="entry name" value="ThrE-like_N"/>
</dbReference>
<keyword evidence="12" id="KW-1185">Reference proteome</keyword>
<dbReference type="InterPro" id="IPR051361">
    <property type="entry name" value="ThrE/Ser_Exporter"/>
</dbReference>
<dbReference type="Proteomes" id="UP000095023">
    <property type="component" value="Unassembled WGS sequence"/>
</dbReference>
<dbReference type="Pfam" id="PF12821">
    <property type="entry name" value="ThrE_2"/>
    <property type="match status" value="1"/>
</dbReference>
<dbReference type="Pfam" id="PF06738">
    <property type="entry name" value="ThrE"/>
    <property type="match status" value="1"/>
</dbReference>
<keyword evidence="4 8" id="KW-1133">Transmembrane helix</keyword>
<feature type="transmembrane region" description="Helical" evidence="8">
    <location>
        <begin position="229"/>
        <end position="246"/>
    </location>
</feature>
<evidence type="ECO:0000256" key="1">
    <source>
        <dbReference type="ARBA" id="ARBA00004141"/>
    </source>
</evidence>
<feature type="non-terminal residue" evidence="11">
    <location>
        <position position="1"/>
    </location>
</feature>
<dbReference type="AlphaFoldDB" id="A0A1E4TIB6"/>
<feature type="compositionally biased region" description="Polar residues" evidence="7">
    <location>
        <begin position="49"/>
        <end position="59"/>
    </location>
</feature>
<feature type="transmembrane region" description="Helical" evidence="8">
    <location>
        <begin position="351"/>
        <end position="371"/>
    </location>
</feature>
<dbReference type="PANTHER" id="PTHR31082:SF4">
    <property type="entry name" value="PHEROMONE-REGULATED MEMBRANE PROTEIN 10"/>
    <property type="match status" value="1"/>
</dbReference>
<feature type="transmembrane region" description="Helical" evidence="8">
    <location>
        <begin position="442"/>
        <end position="459"/>
    </location>
</feature>
<feature type="transmembrane region" description="Helical" evidence="8">
    <location>
        <begin position="416"/>
        <end position="436"/>
    </location>
</feature>
<evidence type="ECO:0000256" key="8">
    <source>
        <dbReference type="SAM" id="Phobius"/>
    </source>
</evidence>
<dbReference type="GO" id="GO:0022857">
    <property type="term" value="F:transmembrane transporter activity"/>
    <property type="evidence" value="ECO:0007669"/>
    <property type="project" value="InterPro"/>
</dbReference>
<dbReference type="PANTHER" id="PTHR31082">
    <property type="entry name" value="PHEROMONE-REGULATED MEMBRANE PROTEIN 10"/>
    <property type="match status" value="1"/>
</dbReference>
<evidence type="ECO:0000313" key="12">
    <source>
        <dbReference type="Proteomes" id="UP000095023"/>
    </source>
</evidence>
<dbReference type="EMBL" id="KV453841">
    <property type="protein sequence ID" value="ODV91483.1"/>
    <property type="molecule type" value="Genomic_DNA"/>
</dbReference>
<comment type="subcellular location">
    <subcellularLocation>
        <location evidence="1">Membrane</location>
        <topology evidence="1">Multi-pass membrane protein</topology>
    </subcellularLocation>
</comment>
<feature type="domain" description="Threonine/Serine exporter ThrE" evidence="10">
    <location>
        <begin position="395"/>
        <end position="548"/>
    </location>
</feature>
<feature type="compositionally biased region" description="Low complexity" evidence="7">
    <location>
        <begin position="60"/>
        <end position="78"/>
    </location>
</feature>
<feature type="transmembrane region" description="Helical" evidence="8">
    <location>
        <begin position="466"/>
        <end position="484"/>
    </location>
</feature>
<proteinExistence type="inferred from homology"/>
<feature type="region of interest" description="Disordered" evidence="7">
    <location>
        <begin position="49"/>
        <end position="80"/>
    </location>
</feature>
<protein>
    <recommendedName>
        <fullName evidence="2">Pheromone-regulated membrane protein 10</fullName>
    </recommendedName>
</protein>
<evidence type="ECO:0000256" key="6">
    <source>
        <dbReference type="ARBA" id="ARBA00034125"/>
    </source>
</evidence>
<feature type="transmembrane region" description="Helical" evidence="8">
    <location>
        <begin position="321"/>
        <end position="339"/>
    </location>
</feature>
<feature type="transmembrane region" description="Helical" evidence="8">
    <location>
        <begin position="391"/>
        <end position="409"/>
    </location>
</feature>
<feature type="domain" description="Threonine/serine exporter-like N-terminal" evidence="9">
    <location>
        <begin position="125"/>
        <end position="369"/>
    </location>
</feature>
<evidence type="ECO:0000256" key="7">
    <source>
        <dbReference type="SAM" id="MobiDB-lite"/>
    </source>
</evidence>
<evidence type="ECO:0000259" key="10">
    <source>
        <dbReference type="Pfam" id="PF12821"/>
    </source>
</evidence>
<dbReference type="OrthoDB" id="413008at2759"/>
<evidence type="ECO:0000256" key="2">
    <source>
        <dbReference type="ARBA" id="ARBA00019535"/>
    </source>
</evidence>
<feature type="non-terminal residue" evidence="11">
    <location>
        <position position="562"/>
    </location>
</feature>
<name>A0A1E4TIB6_9ASCO</name>
<evidence type="ECO:0000256" key="3">
    <source>
        <dbReference type="ARBA" id="ARBA00022692"/>
    </source>
</evidence>
<keyword evidence="3 8" id="KW-0812">Transmembrane</keyword>
<evidence type="ECO:0000256" key="4">
    <source>
        <dbReference type="ARBA" id="ARBA00022989"/>
    </source>
</evidence>
<keyword evidence="5 8" id="KW-0472">Membrane</keyword>
<reference evidence="12" key="1">
    <citation type="submission" date="2016-02" db="EMBL/GenBank/DDBJ databases">
        <title>Comparative genomics of biotechnologically important yeasts.</title>
        <authorList>
            <consortium name="DOE Joint Genome Institute"/>
            <person name="Riley R."/>
            <person name="Haridas S."/>
            <person name="Wolfe K.H."/>
            <person name="Lopes M.R."/>
            <person name="Hittinger C.T."/>
            <person name="Goker M."/>
            <person name="Salamov A."/>
            <person name="Wisecaver J."/>
            <person name="Long T.M."/>
            <person name="Aerts A.L."/>
            <person name="Barry K."/>
            <person name="Choi C."/>
            <person name="Clum A."/>
            <person name="Coughlan A.Y."/>
            <person name="Deshpande S."/>
            <person name="Douglass A.P."/>
            <person name="Hanson S.J."/>
            <person name="Klenk H.-P."/>
            <person name="Labutti K."/>
            <person name="Lapidus A."/>
            <person name="Lindquist E."/>
            <person name="Lipzen A."/>
            <person name="Meier-Kolthoff J.P."/>
            <person name="Ohm R.A."/>
            <person name="Otillar R.P."/>
            <person name="Pangilinan J."/>
            <person name="Peng Y."/>
            <person name="Rokas A."/>
            <person name="Rosa C.A."/>
            <person name="Scheuner C."/>
            <person name="Sibirny A.A."/>
            <person name="Slot J.C."/>
            <person name="Stielow J.B."/>
            <person name="Sun H."/>
            <person name="Kurtzman C.P."/>
            <person name="Blackwell M."/>
            <person name="Jeffries T.W."/>
            <person name="Grigoriev I.V."/>
        </authorList>
    </citation>
    <scope>NUCLEOTIDE SEQUENCE [LARGE SCALE GENOMIC DNA]</scope>
    <source>
        <strain evidence="12">NRRL Y-17796</strain>
    </source>
</reference>
<dbReference type="GO" id="GO:0016020">
    <property type="term" value="C:membrane"/>
    <property type="evidence" value="ECO:0007669"/>
    <property type="project" value="UniProtKB-SubCell"/>
</dbReference>
<comment type="similarity">
    <text evidence="6">Belongs to the ThrE exporter (TC 2.A.79) family.</text>
</comment>
<evidence type="ECO:0000259" key="9">
    <source>
        <dbReference type="Pfam" id="PF06738"/>
    </source>
</evidence>
<sequence>DDSRDNSLADDMDLIESTDYVPPPKHVRGGVLSSLLELYKNEHRGMSSTTLNYMSSPGISSPNSVAPSAPGSGASTPPIMRPLSERRQIRNLHKDERRDSERFKKKKKFRRRITVHIAELLNRQQFIIKMCKALMQFGAPTHRLEEYLVKTARVLEVDAQFLYMPGCMIISFGDMSTHTSEMRLVRCAETLDLGKLLDAHGVYKHVVRDQISVDEASEKLDELLTSKDLYNQYICVLIYAIASAVVSPLFGAYWLDMPIAFILGLVVGTLRHIVAPRHSSYRHVFEVSSAIISSFLGRAFGTINSSDQRVPLFCFSSITQGSLALILPGYIILAGALELQTKNLVSGSVRMFYAIIYTMFLTFGITIGSIVFGWMDSNATSNTTCARSINVWYKFLFAPLFAVCLSIINQAKFRQLLIILPVTMGGYAVYFLFNYYFSNASMVASALSAFTIGLLGNLYNRVTRGLAIAVMLPAIFVIVPSGLASQGSLVYGVLVADSTRTRTLISAVPTSTSSTTASSSATSLLGSANGGMVEIAIAITVGLFVASLVVYPFGRKRGGLFT</sequence>
<dbReference type="InterPro" id="IPR024528">
    <property type="entry name" value="ThrE_2"/>
</dbReference>
<gene>
    <name evidence="11" type="ORF">CANCADRAFT_16881</name>
</gene>
<evidence type="ECO:0000313" key="11">
    <source>
        <dbReference type="EMBL" id="ODV91483.1"/>
    </source>
</evidence>